<dbReference type="HOGENOM" id="CLU_023205_2_0_4"/>
<dbReference type="Pfam" id="PF00248">
    <property type="entry name" value="Aldo_ket_red"/>
    <property type="match status" value="1"/>
</dbReference>
<dbReference type="KEGG" id="tin:Tint_1253"/>
<dbReference type="InterPro" id="IPR023210">
    <property type="entry name" value="NADP_OxRdtase_dom"/>
</dbReference>
<dbReference type="AlphaFoldDB" id="D5X0J5"/>
<dbReference type="STRING" id="75379.Tint_1253"/>
<keyword evidence="3" id="KW-0560">Oxidoreductase</keyword>
<dbReference type="InterPro" id="IPR005399">
    <property type="entry name" value="K_chnl_volt-dep_bsu_KCNAB-rel"/>
</dbReference>
<dbReference type="EMBL" id="CP002021">
    <property type="protein sequence ID" value="ADG30641.1"/>
    <property type="molecule type" value="Genomic_DNA"/>
</dbReference>
<evidence type="ECO:0000256" key="3">
    <source>
        <dbReference type="ARBA" id="ARBA00023002"/>
    </source>
</evidence>
<dbReference type="CDD" id="cd19143">
    <property type="entry name" value="AKR_AKR6C1_2"/>
    <property type="match status" value="1"/>
</dbReference>
<dbReference type="SUPFAM" id="SSF51430">
    <property type="entry name" value="NAD(P)-linked oxidoreductase"/>
    <property type="match status" value="1"/>
</dbReference>
<gene>
    <name evidence="5" type="ordered locus">Tint_1253</name>
</gene>
<evidence type="ECO:0000256" key="2">
    <source>
        <dbReference type="ARBA" id="ARBA00022857"/>
    </source>
</evidence>
<comment type="similarity">
    <text evidence="1">Belongs to the shaker potassium channel beta subunit family.</text>
</comment>
<dbReference type="PANTHER" id="PTHR43150">
    <property type="entry name" value="HYPERKINETIC, ISOFORM M"/>
    <property type="match status" value="1"/>
</dbReference>
<dbReference type="PANTHER" id="PTHR43150:SF2">
    <property type="entry name" value="HYPERKINETIC, ISOFORM M"/>
    <property type="match status" value="1"/>
</dbReference>
<keyword evidence="2" id="KW-0521">NADP</keyword>
<dbReference type="Gene3D" id="3.20.20.100">
    <property type="entry name" value="NADP-dependent oxidoreductase domain"/>
    <property type="match status" value="1"/>
</dbReference>
<feature type="domain" description="NADP-dependent oxidoreductase" evidence="4">
    <location>
        <begin position="22"/>
        <end position="328"/>
    </location>
</feature>
<accession>D5X0J5</accession>
<dbReference type="PRINTS" id="PR01577">
    <property type="entry name" value="KCNABCHANNEL"/>
</dbReference>
<evidence type="ECO:0000256" key="1">
    <source>
        <dbReference type="ARBA" id="ARBA00006515"/>
    </source>
</evidence>
<evidence type="ECO:0000313" key="5">
    <source>
        <dbReference type="EMBL" id="ADG30641.1"/>
    </source>
</evidence>
<dbReference type="InterPro" id="IPR036812">
    <property type="entry name" value="NAD(P)_OxRdtase_dom_sf"/>
</dbReference>
<name>D5X0J5_THIK1</name>
<organism evidence="5">
    <name type="scientific">Thiomonas intermedia (strain K12)</name>
    <name type="common">Thiobacillus intermedius</name>
    <dbReference type="NCBI Taxonomy" id="75379"/>
    <lineage>
        <taxon>Bacteria</taxon>
        <taxon>Pseudomonadati</taxon>
        <taxon>Pseudomonadota</taxon>
        <taxon>Betaproteobacteria</taxon>
        <taxon>Burkholderiales</taxon>
        <taxon>Thiomonas</taxon>
    </lineage>
</organism>
<dbReference type="eggNOG" id="COG0667">
    <property type="taxonomic scope" value="Bacteria"/>
</dbReference>
<dbReference type="GO" id="GO:0016491">
    <property type="term" value="F:oxidoreductase activity"/>
    <property type="evidence" value="ECO:0007669"/>
    <property type="project" value="UniProtKB-KW"/>
</dbReference>
<protein>
    <submittedName>
        <fullName evidence="5">Aldo/keto reductase</fullName>
    </submittedName>
</protein>
<sequence>MHNPMLYRRLGRSGLQVSLFSLGSWVTFHNQVDASGVREMMAAARDAGINFFDNAEVYANGESERLMGEALAQLKWHRLDYVVSSKFFWGLDAGTAEKPRINGRNTLNRKYLLQAVDGSLKRMGLDFIDLIFCHRPDPHTPIEETVWALHNVIEQGKALYWGTSEWSADEIRAAYEVAERHHLHKPVMEQPQYHLFHRKRVEQEYARLYDDIGLGLTTWSPLASGLLTGKYRQGIPAGSRGAMQNVSFLRDGLLDARKNAAVGEFEAIAQRLDCSVAQLALAWVAHNPRVSSVILGASKLSQLQENLGALSVLPKLTPEVLAQMDAISAPLTV</sequence>
<evidence type="ECO:0000259" key="4">
    <source>
        <dbReference type="Pfam" id="PF00248"/>
    </source>
</evidence>
<reference evidence="5" key="1">
    <citation type="submission" date="2010-04" db="EMBL/GenBank/DDBJ databases">
        <title>Complete sequence of Thiomonas intermedia K12.</title>
        <authorList>
            <consortium name="US DOE Joint Genome Institute"/>
            <person name="Lucas S."/>
            <person name="Copeland A."/>
            <person name="Lapidus A."/>
            <person name="Cheng J.-F."/>
            <person name="Bruce D."/>
            <person name="Goodwin L."/>
            <person name="Pitluck S."/>
            <person name="Davenport K."/>
            <person name="Detter J.C."/>
            <person name="Han C."/>
            <person name="Tapia R."/>
            <person name="Land M."/>
            <person name="Hauser L."/>
            <person name="Kyrpides N."/>
            <person name="Ovchinnikova G."/>
            <person name="Kerfeld C.A."/>
            <person name="Cannon G.C."/>
            <person name="Heinhorst S."/>
            <person name="Woyke T."/>
        </authorList>
    </citation>
    <scope>NUCLEOTIDE SEQUENCE [LARGE SCALE GENOMIC DNA]</scope>
    <source>
        <strain evidence="5">K12</strain>
    </source>
</reference>
<proteinExistence type="inferred from homology"/>